<comment type="caution">
    <text evidence="1">The sequence shown here is derived from an EMBL/GenBank/DDBJ whole genome shotgun (WGS) entry which is preliminary data.</text>
</comment>
<dbReference type="EMBL" id="LAVV01007805">
    <property type="protein sequence ID" value="KNZ54725.1"/>
    <property type="molecule type" value="Genomic_DNA"/>
</dbReference>
<protein>
    <submittedName>
        <fullName evidence="1">Uncharacterized protein</fullName>
    </submittedName>
</protein>
<dbReference type="Proteomes" id="UP000037035">
    <property type="component" value="Unassembled WGS sequence"/>
</dbReference>
<evidence type="ECO:0000313" key="1">
    <source>
        <dbReference type="EMBL" id="KNZ54725.1"/>
    </source>
</evidence>
<gene>
    <name evidence="1" type="ORF">VP01_2873g2</name>
</gene>
<feature type="non-terminal residue" evidence="1">
    <location>
        <position position="1"/>
    </location>
</feature>
<name>A0A0L6V3L7_9BASI</name>
<organism evidence="1 2">
    <name type="scientific">Puccinia sorghi</name>
    <dbReference type="NCBI Taxonomy" id="27349"/>
    <lineage>
        <taxon>Eukaryota</taxon>
        <taxon>Fungi</taxon>
        <taxon>Dikarya</taxon>
        <taxon>Basidiomycota</taxon>
        <taxon>Pucciniomycotina</taxon>
        <taxon>Pucciniomycetes</taxon>
        <taxon>Pucciniales</taxon>
        <taxon>Pucciniaceae</taxon>
        <taxon>Puccinia</taxon>
    </lineage>
</organism>
<accession>A0A0L6V3L7</accession>
<reference evidence="1 2" key="1">
    <citation type="submission" date="2015-08" db="EMBL/GenBank/DDBJ databases">
        <title>Next Generation Sequencing and Analysis of the Genome of Puccinia sorghi L Schw, the Causal Agent of Maize Common Rust.</title>
        <authorList>
            <person name="Rochi L."/>
            <person name="Burguener G."/>
            <person name="Darino M."/>
            <person name="Turjanski A."/>
            <person name="Kreff E."/>
            <person name="Dieguez M.J."/>
            <person name="Sacco F."/>
        </authorList>
    </citation>
    <scope>NUCLEOTIDE SEQUENCE [LARGE SCALE GENOMIC DNA]</scope>
    <source>
        <strain evidence="1 2">RO10H11247</strain>
    </source>
</reference>
<proteinExistence type="predicted"/>
<keyword evidence="2" id="KW-1185">Reference proteome</keyword>
<sequence>LMHAWMHGLAAQSGIQAFLTAPIGISSILNDNPELVNMSSVVSRISGLVSFLKRSPQKAAAFQEIVKGVLGKKLAMLDDSEEAQFVEA</sequence>
<evidence type="ECO:0000313" key="2">
    <source>
        <dbReference type="Proteomes" id="UP000037035"/>
    </source>
</evidence>
<dbReference type="VEuPathDB" id="FungiDB:VP01_2873g2"/>
<dbReference type="AlphaFoldDB" id="A0A0L6V3L7"/>
<dbReference type="OrthoDB" id="2790258at2759"/>